<keyword evidence="2" id="KW-0810">Translation regulation</keyword>
<reference evidence="4 5" key="1">
    <citation type="submission" date="2018-05" db="EMBL/GenBank/DDBJ databases">
        <title>Complete Genome Sequence of Methylobacterium sp. 17Sr1-43.</title>
        <authorList>
            <person name="Srinivasan S."/>
        </authorList>
    </citation>
    <scope>NUCLEOTIDE SEQUENCE [LARGE SCALE GENOMIC DNA]</scope>
    <source>
        <strain evidence="4 5">17Sr1-43</strain>
    </source>
</reference>
<dbReference type="InterPro" id="IPR007040">
    <property type="entry name" value="Ribosome_modulation_factor"/>
</dbReference>
<feature type="compositionally biased region" description="Basic and acidic residues" evidence="3">
    <location>
        <begin position="51"/>
        <end position="60"/>
    </location>
</feature>
<dbReference type="OrthoDB" id="8000526at2"/>
<evidence type="ECO:0000256" key="3">
    <source>
        <dbReference type="SAM" id="MobiDB-lite"/>
    </source>
</evidence>
<dbReference type="Gene3D" id="1.10.10.620">
    <property type="entry name" value="ribosome modulation factor like domain"/>
    <property type="match status" value="1"/>
</dbReference>
<dbReference type="NCBIfam" id="NF041886">
    <property type="entry name" value="Rmf_CrpP_fam"/>
    <property type="match status" value="1"/>
</dbReference>
<dbReference type="Proteomes" id="UP000246058">
    <property type="component" value="Chromosome"/>
</dbReference>
<keyword evidence="1" id="KW-0963">Cytoplasm</keyword>
<dbReference type="AlphaFoldDB" id="A0A2U8VVI3"/>
<gene>
    <name evidence="4" type="ORF">DK427_20605</name>
</gene>
<protein>
    <recommendedName>
        <fullName evidence="6">Ribosome modulation factor</fullName>
    </recommendedName>
</protein>
<dbReference type="InterPro" id="IPR023200">
    <property type="entry name" value="RMF_sf"/>
</dbReference>
<evidence type="ECO:0008006" key="6">
    <source>
        <dbReference type="Google" id="ProtNLM"/>
    </source>
</evidence>
<evidence type="ECO:0000313" key="4">
    <source>
        <dbReference type="EMBL" id="AWN37834.1"/>
    </source>
</evidence>
<feature type="region of interest" description="Disordered" evidence="3">
    <location>
        <begin position="1"/>
        <end position="60"/>
    </location>
</feature>
<dbReference type="GO" id="GO:0006417">
    <property type="term" value="P:regulation of translation"/>
    <property type="evidence" value="ECO:0007669"/>
    <property type="project" value="UniProtKB-KW"/>
</dbReference>
<organism evidence="4 5">
    <name type="scientific">Methylobacterium radiodurans</name>
    <dbReference type="NCBI Taxonomy" id="2202828"/>
    <lineage>
        <taxon>Bacteria</taxon>
        <taxon>Pseudomonadati</taxon>
        <taxon>Pseudomonadota</taxon>
        <taxon>Alphaproteobacteria</taxon>
        <taxon>Hyphomicrobiales</taxon>
        <taxon>Methylobacteriaceae</taxon>
        <taxon>Methylobacterium</taxon>
    </lineage>
</organism>
<evidence type="ECO:0000256" key="2">
    <source>
        <dbReference type="ARBA" id="ARBA00022845"/>
    </source>
</evidence>
<name>A0A2U8VVI3_9HYPH</name>
<dbReference type="KEGG" id="meti:DK427_20605"/>
<accession>A0A2U8VVI3</accession>
<evidence type="ECO:0000313" key="5">
    <source>
        <dbReference type="Proteomes" id="UP000246058"/>
    </source>
</evidence>
<dbReference type="RefSeq" id="WP_109952942.1">
    <property type="nucleotide sequence ID" value="NZ_CP029551.1"/>
</dbReference>
<dbReference type="Pfam" id="PF04957">
    <property type="entry name" value="RMF"/>
    <property type="match status" value="1"/>
</dbReference>
<dbReference type="EMBL" id="CP029551">
    <property type="protein sequence ID" value="AWN37834.1"/>
    <property type="molecule type" value="Genomic_DNA"/>
</dbReference>
<keyword evidence="5" id="KW-1185">Reference proteome</keyword>
<evidence type="ECO:0000256" key="1">
    <source>
        <dbReference type="ARBA" id="ARBA00022490"/>
    </source>
</evidence>
<proteinExistence type="predicted"/>
<sequence length="60" mass="6512">MSERHPSPSDPAQEGARARAHGRPKDACPYSAGSPERRAWLEGYDGAPIERAPDLPTDRA</sequence>